<evidence type="ECO:0000313" key="2">
    <source>
        <dbReference type="EMBL" id="TLF46673.1"/>
    </source>
</evidence>
<dbReference type="PANTHER" id="PTHR31157:SF1">
    <property type="entry name" value="SCP DOMAIN-CONTAINING PROTEIN"/>
    <property type="match status" value="1"/>
</dbReference>
<dbReference type="EMBL" id="VBUK01000001">
    <property type="protein sequence ID" value="TLF46673.1"/>
    <property type="molecule type" value="Genomic_DNA"/>
</dbReference>
<dbReference type="InterPro" id="IPR014044">
    <property type="entry name" value="CAP_dom"/>
</dbReference>
<dbReference type="PANTHER" id="PTHR31157">
    <property type="entry name" value="SCP DOMAIN-CONTAINING PROTEIN"/>
    <property type="match status" value="1"/>
</dbReference>
<dbReference type="CDD" id="cd05379">
    <property type="entry name" value="CAP_bacterial"/>
    <property type="match status" value="1"/>
</dbReference>
<proteinExistence type="predicted"/>
<reference evidence="2 3" key="1">
    <citation type="journal article" date="2017" name="Int. J. Syst. Evol. Microbiol.">
        <title>Maripseudobacter aurantiacus gen. nov., sp. nov., a novel member of the family Flavobacteriaceae isolated from a sedimentation basin.</title>
        <authorList>
            <person name="Chen C."/>
            <person name="Su Y."/>
            <person name="Tao T."/>
            <person name="Fu G."/>
            <person name="Zhang C."/>
            <person name="Sun C."/>
            <person name="Zhang X."/>
            <person name="Wu M."/>
        </authorList>
    </citation>
    <scope>NUCLEOTIDE SEQUENCE [LARGE SCALE GENOMIC DNA]</scope>
    <source>
        <strain evidence="3">CDA4</strain>
    </source>
</reference>
<gene>
    <name evidence="2" type="ORF">FEK29_02535</name>
</gene>
<name>A0A5R8MAT3_9FLAO</name>
<dbReference type="Proteomes" id="UP000308382">
    <property type="component" value="Unassembled WGS sequence"/>
</dbReference>
<dbReference type="AlphaFoldDB" id="A0A5R8MAT3"/>
<dbReference type="SUPFAM" id="SSF55797">
    <property type="entry name" value="PR-1-like"/>
    <property type="match status" value="1"/>
</dbReference>
<evidence type="ECO:0000313" key="3">
    <source>
        <dbReference type="Proteomes" id="UP000308382"/>
    </source>
</evidence>
<comment type="caution">
    <text evidence="2">The sequence shown here is derived from an EMBL/GenBank/DDBJ whole genome shotgun (WGS) entry which is preliminary data.</text>
</comment>
<dbReference type="PROSITE" id="PS51257">
    <property type="entry name" value="PROKAR_LIPOPROTEIN"/>
    <property type="match status" value="1"/>
</dbReference>
<dbReference type="InterPro" id="IPR035940">
    <property type="entry name" value="CAP_sf"/>
</dbReference>
<protein>
    <submittedName>
        <fullName evidence="2">CAP domain-containing protein</fullName>
    </submittedName>
</protein>
<keyword evidence="3" id="KW-1185">Reference proteome</keyword>
<dbReference type="Pfam" id="PF00188">
    <property type="entry name" value="CAP"/>
    <property type="match status" value="1"/>
</dbReference>
<organism evidence="2 3">
    <name type="scientific">Maribacter aurantiacus</name>
    <dbReference type="NCBI Taxonomy" id="1882343"/>
    <lineage>
        <taxon>Bacteria</taxon>
        <taxon>Pseudomonadati</taxon>
        <taxon>Bacteroidota</taxon>
        <taxon>Flavobacteriia</taxon>
        <taxon>Flavobacteriales</taxon>
        <taxon>Flavobacteriaceae</taxon>
        <taxon>Maribacter</taxon>
    </lineage>
</organism>
<dbReference type="Gene3D" id="3.40.33.10">
    <property type="entry name" value="CAP"/>
    <property type="match status" value="1"/>
</dbReference>
<sequence length="171" mass="19527">MEYKTPGMRTITKICYVLVLVAFQSCSKDAYVEMEEQSNLSISVASNIQTAQENELFDLVNEHRLSLGLNELQFESVSYYYAKEHTRYMIDKGQTSHAHFGQRAKSISDKTGASDVSENVAKDYDSVMEAFEAWLDSPNHRKNLEGDYTHSALSILPDEEGELYFTQIFVR</sequence>
<accession>A0A5R8MAT3</accession>
<evidence type="ECO:0000259" key="1">
    <source>
        <dbReference type="Pfam" id="PF00188"/>
    </source>
</evidence>
<feature type="domain" description="SCP" evidence="1">
    <location>
        <begin position="57"/>
        <end position="169"/>
    </location>
</feature>